<comment type="caution">
    <text evidence="2">The sequence shown here is derived from an EMBL/GenBank/DDBJ whole genome shotgun (WGS) entry which is preliminary data.</text>
</comment>
<reference evidence="2" key="1">
    <citation type="submission" date="2018-05" db="EMBL/GenBank/DDBJ databases">
        <title>Draft genome of Mucuna pruriens seed.</title>
        <authorList>
            <person name="Nnadi N.E."/>
            <person name="Vos R."/>
            <person name="Hasami M.H."/>
            <person name="Devisetty U.K."/>
            <person name="Aguiy J.C."/>
        </authorList>
    </citation>
    <scope>NUCLEOTIDE SEQUENCE [LARGE SCALE GENOMIC DNA]</scope>
    <source>
        <strain evidence="2">JCA_2017</strain>
    </source>
</reference>
<keyword evidence="3" id="KW-1185">Reference proteome</keyword>
<dbReference type="Proteomes" id="UP000257109">
    <property type="component" value="Unassembled WGS sequence"/>
</dbReference>
<dbReference type="AlphaFoldDB" id="A0A371EKM0"/>
<accession>A0A371EKM0</accession>
<feature type="non-terminal residue" evidence="2">
    <location>
        <position position="1"/>
    </location>
</feature>
<name>A0A371EKM0_MUCPR</name>
<feature type="region of interest" description="Disordered" evidence="1">
    <location>
        <begin position="79"/>
        <end position="113"/>
    </location>
</feature>
<organism evidence="2 3">
    <name type="scientific">Mucuna pruriens</name>
    <name type="common">Velvet bean</name>
    <name type="synonym">Dolichos pruriens</name>
    <dbReference type="NCBI Taxonomy" id="157652"/>
    <lineage>
        <taxon>Eukaryota</taxon>
        <taxon>Viridiplantae</taxon>
        <taxon>Streptophyta</taxon>
        <taxon>Embryophyta</taxon>
        <taxon>Tracheophyta</taxon>
        <taxon>Spermatophyta</taxon>
        <taxon>Magnoliopsida</taxon>
        <taxon>eudicotyledons</taxon>
        <taxon>Gunneridae</taxon>
        <taxon>Pentapetalae</taxon>
        <taxon>rosids</taxon>
        <taxon>fabids</taxon>
        <taxon>Fabales</taxon>
        <taxon>Fabaceae</taxon>
        <taxon>Papilionoideae</taxon>
        <taxon>50 kb inversion clade</taxon>
        <taxon>NPAAA clade</taxon>
        <taxon>indigoferoid/millettioid clade</taxon>
        <taxon>Phaseoleae</taxon>
        <taxon>Mucuna</taxon>
    </lineage>
</organism>
<evidence type="ECO:0000313" key="3">
    <source>
        <dbReference type="Proteomes" id="UP000257109"/>
    </source>
</evidence>
<protein>
    <submittedName>
        <fullName evidence="2">Uncharacterized protein</fullName>
    </submittedName>
</protein>
<evidence type="ECO:0000313" key="2">
    <source>
        <dbReference type="EMBL" id="RDX66536.1"/>
    </source>
</evidence>
<feature type="compositionally biased region" description="Low complexity" evidence="1">
    <location>
        <begin position="83"/>
        <end position="94"/>
    </location>
</feature>
<evidence type="ECO:0000256" key="1">
    <source>
        <dbReference type="SAM" id="MobiDB-lite"/>
    </source>
</evidence>
<gene>
    <name evidence="2" type="ORF">CR513_54687</name>
</gene>
<dbReference type="EMBL" id="QJKJ01013397">
    <property type="protein sequence ID" value="RDX66536.1"/>
    <property type="molecule type" value="Genomic_DNA"/>
</dbReference>
<sequence length="113" mass="12336">MYESLAHISPTYLYPVSNTSAYAEEKGRKDSLIQQHEVGTETCPLSKKFLLLGNSGQEHLVSSGLQVIAKSCLKLIPQRSQTNNQPDPNAANAPSTREHPFVDGIMEAPMPKG</sequence>
<proteinExistence type="predicted"/>